<feature type="transmembrane region" description="Helical" evidence="5">
    <location>
        <begin position="89"/>
        <end position="116"/>
    </location>
</feature>
<comment type="caution">
    <text evidence="7">The sequence shown here is derived from an EMBL/GenBank/DDBJ whole genome shotgun (WGS) entry which is preliminary data.</text>
</comment>
<dbReference type="InterPro" id="IPR020846">
    <property type="entry name" value="MFS_dom"/>
</dbReference>
<evidence type="ECO:0000256" key="1">
    <source>
        <dbReference type="ARBA" id="ARBA00004127"/>
    </source>
</evidence>
<organism evidence="7 8">
    <name type="scientific">Morganella morganii</name>
    <name type="common">Proteus morganii</name>
    <dbReference type="NCBI Taxonomy" id="582"/>
    <lineage>
        <taxon>Bacteria</taxon>
        <taxon>Pseudomonadati</taxon>
        <taxon>Pseudomonadota</taxon>
        <taxon>Gammaproteobacteria</taxon>
        <taxon>Enterobacterales</taxon>
        <taxon>Morganellaceae</taxon>
        <taxon>Morganella</taxon>
    </lineage>
</organism>
<feature type="transmembrane region" description="Helical" evidence="5">
    <location>
        <begin position="370"/>
        <end position="390"/>
    </location>
</feature>
<evidence type="ECO:0000259" key="6">
    <source>
        <dbReference type="PROSITE" id="PS50850"/>
    </source>
</evidence>
<feature type="transmembrane region" description="Helical" evidence="5">
    <location>
        <begin position="334"/>
        <end position="358"/>
    </location>
</feature>
<dbReference type="PANTHER" id="PTHR43826">
    <property type="entry name" value="GLUCOSE-6-PHOSPHATE EXCHANGER SLC37A4"/>
    <property type="match status" value="1"/>
</dbReference>
<dbReference type="GO" id="GO:0061513">
    <property type="term" value="F:glucose 6-phosphate:phosphate antiporter activity"/>
    <property type="evidence" value="ECO:0007669"/>
    <property type="project" value="TreeGrafter"/>
</dbReference>
<evidence type="ECO:0000256" key="3">
    <source>
        <dbReference type="ARBA" id="ARBA00022989"/>
    </source>
</evidence>
<keyword evidence="4 5" id="KW-0472">Membrane</keyword>
<gene>
    <name evidence="7" type="primary">uhpC</name>
    <name evidence="7" type="ORF">N0392_10885</name>
</gene>
<feature type="transmembrane region" description="Helical" evidence="5">
    <location>
        <begin position="240"/>
        <end position="258"/>
    </location>
</feature>
<dbReference type="PROSITE" id="PS50850">
    <property type="entry name" value="MFS"/>
    <property type="match status" value="1"/>
</dbReference>
<keyword evidence="3 5" id="KW-1133">Transmembrane helix</keyword>
<protein>
    <submittedName>
        <fullName evidence="7">MFS transporter family glucose-6-phosphate receptor UhpC</fullName>
    </submittedName>
</protein>
<feature type="transmembrane region" description="Helical" evidence="5">
    <location>
        <begin position="310"/>
        <end position="328"/>
    </location>
</feature>
<comment type="subcellular location">
    <subcellularLocation>
        <location evidence="1">Endomembrane system</location>
        <topology evidence="1">Multi-pass membrane protein</topology>
    </subcellularLocation>
</comment>
<keyword evidence="7" id="KW-0675">Receptor</keyword>
<sequence>MAGKQTETMDKTYQFWRNKLMLSMIIGYATFYLTRKSFNFVMPVMQTELHLDKSDIGLIATAFYLSYGLSKFVSGIFHDITGYRWFMGAGLFMTGVLNIVFAWCLSFPALLIVWTLNGFFQGWGWPPCARILTHWYSRNERGFWWGLWNISINLSGITLPLLTAWLATRYSWQTALIVPGIIGMVTGLWLCGRLHGTPQEEGLPSVGQWRHDPSELRQEQLSPPLPMRVILKETILCNRMIWLLGFSYILVYLIRMAINDWGNLWLSETHGSNLLSANATLSLFELGGLLGAVCAGWGSDILFRGQRAPMILLFSLGLFIAVSALWLIPIHHYGLLAVCFFSTGFFVFGPQMLIGLAATEYCHKKAAGTVTGYLGLYAYLGAAMAGWPLAQVMAHYGWQGMFTLLTSAAALTGLLLMPLLIANVSKREHLAGSVSLSGDRTLQ</sequence>
<evidence type="ECO:0000256" key="4">
    <source>
        <dbReference type="ARBA" id="ARBA00023136"/>
    </source>
</evidence>
<feature type="transmembrane region" description="Helical" evidence="5">
    <location>
        <begin position="58"/>
        <end position="77"/>
    </location>
</feature>
<evidence type="ECO:0000313" key="8">
    <source>
        <dbReference type="Proteomes" id="UP001076655"/>
    </source>
</evidence>
<feature type="transmembrane region" description="Helical" evidence="5">
    <location>
        <begin position="278"/>
        <end position="298"/>
    </location>
</feature>
<dbReference type="AlphaFoldDB" id="A0A9Q4GR97"/>
<evidence type="ECO:0000256" key="5">
    <source>
        <dbReference type="SAM" id="Phobius"/>
    </source>
</evidence>
<dbReference type="PIRSF" id="PIRSF002808">
    <property type="entry name" value="Hexose_phosphate_transp"/>
    <property type="match status" value="1"/>
</dbReference>
<keyword evidence="2 5" id="KW-0812">Transmembrane</keyword>
<dbReference type="SUPFAM" id="SSF103473">
    <property type="entry name" value="MFS general substrate transporter"/>
    <property type="match status" value="1"/>
</dbReference>
<dbReference type="GO" id="GO:0035435">
    <property type="term" value="P:phosphate ion transmembrane transport"/>
    <property type="evidence" value="ECO:0007669"/>
    <property type="project" value="TreeGrafter"/>
</dbReference>
<evidence type="ECO:0000313" key="7">
    <source>
        <dbReference type="EMBL" id="MCY0790184.1"/>
    </source>
</evidence>
<dbReference type="Proteomes" id="UP001076655">
    <property type="component" value="Unassembled WGS sequence"/>
</dbReference>
<dbReference type="NCBIfam" id="NF008661">
    <property type="entry name" value="PRK11663.1"/>
    <property type="match status" value="1"/>
</dbReference>
<dbReference type="InterPro" id="IPR000849">
    <property type="entry name" value="Sugar_P_transporter"/>
</dbReference>
<dbReference type="InterPro" id="IPR011701">
    <property type="entry name" value="MFS"/>
</dbReference>
<dbReference type="GO" id="GO:0005886">
    <property type="term" value="C:plasma membrane"/>
    <property type="evidence" value="ECO:0007669"/>
    <property type="project" value="TreeGrafter"/>
</dbReference>
<dbReference type="GO" id="GO:0012505">
    <property type="term" value="C:endomembrane system"/>
    <property type="evidence" value="ECO:0007669"/>
    <property type="project" value="UniProtKB-SubCell"/>
</dbReference>
<accession>A0A9Q4GR97</accession>
<dbReference type="Gene3D" id="1.20.1250.20">
    <property type="entry name" value="MFS general substrate transporter like domains"/>
    <property type="match status" value="2"/>
</dbReference>
<evidence type="ECO:0000256" key="2">
    <source>
        <dbReference type="ARBA" id="ARBA00022692"/>
    </source>
</evidence>
<feature type="transmembrane region" description="Helical" evidence="5">
    <location>
        <begin position="20"/>
        <end position="38"/>
    </location>
</feature>
<dbReference type="InterPro" id="IPR036259">
    <property type="entry name" value="MFS_trans_sf"/>
</dbReference>
<dbReference type="PANTHER" id="PTHR43826:SF3">
    <property type="entry name" value="GLUCOSE-6-PHOSPHATE EXCHANGER SLC37A4"/>
    <property type="match status" value="1"/>
</dbReference>
<feature type="transmembrane region" description="Helical" evidence="5">
    <location>
        <begin position="396"/>
        <end position="421"/>
    </location>
</feature>
<dbReference type="Pfam" id="PF07690">
    <property type="entry name" value="MFS_1"/>
    <property type="match status" value="1"/>
</dbReference>
<dbReference type="EMBL" id="JAPNMI010000005">
    <property type="protein sequence ID" value="MCY0790184.1"/>
    <property type="molecule type" value="Genomic_DNA"/>
</dbReference>
<name>A0A9Q4GR97_MORMO</name>
<proteinExistence type="predicted"/>
<dbReference type="InterPro" id="IPR051337">
    <property type="entry name" value="OPA_Antiporter"/>
</dbReference>
<feature type="domain" description="Major facilitator superfamily (MFS) profile" evidence="6">
    <location>
        <begin position="20"/>
        <end position="425"/>
    </location>
</feature>
<reference evidence="7" key="1">
    <citation type="submission" date="2022-08" db="EMBL/GenBank/DDBJ databases">
        <authorList>
            <person name="Dale J.L."/>
        </authorList>
    </citation>
    <scope>NUCLEOTIDE SEQUENCE</scope>
    <source>
        <strain evidence="7">2022EL-00758</strain>
    </source>
</reference>
<dbReference type="RefSeq" id="WP_046895381.1">
    <property type="nucleotide sequence ID" value="NZ_CP066127.1"/>
</dbReference>
<feature type="transmembrane region" description="Helical" evidence="5">
    <location>
        <begin position="143"/>
        <end position="167"/>
    </location>
</feature>